<dbReference type="EMBL" id="UARW01000006">
    <property type="protein sequence ID" value="SPW74118.1"/>
    <property type="molecule type" value="Genomic_DNA"/>
</dbReference>
<sequence length="55" mass="6341">MATFSQVMLQMQQHWPQIMQEVRSPKNPPNNLYIGEDRQPCISTSGSINATPPRW</sequence>
<feature type="compositionally biased region" description="Polar residues" evidence="1">
    <location>
        <begin position="41"/>
        <end position="55"/>
    </location>
</feature>
<dbReference type="Proteomes" id="UP000250991">
    <property type="component" value="Unassembled WGS sequence"/>
</dbReference>
<dbReference type="AlphaFoldDB" id="A0A2X1LVC5"/>
<name>A0A2X1LVC5_ECOLX</name>
<organism evidence="2 3">
    <name type="scientific">Escherichia coli</name>
    <dbReference type="NCBI Taxonomy" id="562"/>
    <lineage>
        <taxon>Bacteria</taxon>
        <taxon>Pseudomonadati</taxon>
        <taxon>Pseudomonadota</taxon>
        <taxon>Gammaproteobacteria</taxon>
        <taxon>Enterobacterales</taxon>
        <taxon>Enterobacteriaceae</taxon>
        <taxon>Escherichia</taxon>
    </lineage>
</organism>
<protein>
    <submittedName>
        <fullName evidence="2">DNA primase TraC</fullName>
        <ecNumber evidence="2">2.7.7.-</ecNumber>
    </submittedName>
</protein>
<proteinExistence type="predicted"/>
<feature type="region of interest" description="Disordered" evidence="1">
    <location>
        <begin position="26"/>
        <end position="55"/>
    </location>
</feature>
<evidence type="ECO:0000313" key="3">
    <source>
        <dbReference type="Proteomes" id="UP000250991"/>
    </source>
</evidence>
<evidence type="ECO:0000256" key="1">
    <source>
        <dbReference type="SAM" id="MobiDB-lite"/>
    </source>
</evidence>
<keyword evidence="2" id="KW-0808">Transferase</keyword>
<dbReference type="GO" id="GO:0016779">
    <property type="term" value="F:nucleotidyltransferase activity"/>
    <property type="evidence" value="ECO:0007669"/>
    <property type="project" value="UniProtKB-KW"/>
</dbReference>
<reference evidence="2 3" key="1">
    <citation type="submission" date="2018-06" db="EMBL/GenBank/DDBJ databases">
        <authorList>
            <consortium name="Pathogen Informatics"/>
            <person name="Doyle S."/>
        </authorList>
    </citation>
    <scope>NUCLEOTIDE SEQUENCE [LARGE SCALE GENOMIC DNA]</scope>
    <source>
        <strain evidence="2 3">NCTC8009</strain>
    </source>
</reference>
<dbReference type="EC" id="2.7.7.-" evidence="2"/>
<gene>
    <name evidence="2" type="primary">traC_12</name>
    <name evidence="2" type="ORF">NCTC8009_00522</name>
</gene>
<keyword evidence="2" id="KW-0548">Nucleotidyltransferase</keyword>
<accession>A0A2X1LVC5</accession>
<evidence type="ECO:0000313" key="2">
    <source>
        <dbReference type="EMBL" id="SPW74118.1"/>
    </source>
</evidence>